<name>A0A5J9SPE8_9POAL</name>
<accession>A0A5J9SPE8</accession>
<dbReference type="Pfam" id="PF25821">
    <property type="entry name" value="DUF7950"/>
    <property type="match status" value="1"/>
</dbReference>
<dbReference type="OrthoDB" id="1922150at2759"/>
<reference evidence="2 3" key="1">
    <citation type="journal article" date="2019" name="Sci. Rep.">
        <title>A high-quality genome of Eragrostis curvula grass provides insights into Poaceae evolution and supports new strategies to enhance forage quality.</title>
        <authorList>
            <person name="Carballo J."/>
            <person name="Santos B.A.C.M."/>
            <person name="Zappacosta D."/>
            <person name="Garbus I."/>
            <person name="Selva J.P."/>
            <person name="Gallo C.A."/>
            <person name="Diaz A."/>
            <person name="Albertini E."/>
            <person name="Caccamo M."/>
            <person name="Echenique V."/>
        </authorList>
    </citation>
    <scope>NUCLEOTIDE SEQUENCE [LARGE SCALE GENOMIC DNA]</scope>
    <source>
        <strain evidence="3">cv. Victoria</strain>
        <tissue evidence="2">Leaf</tissue>
    </source>
</reference>
<dbReference type="Gramene" id="TVU00892">
    <property type="protein sequence ID" value="TVU00892"/>
    <property type="gene ID" value="EJB05_53670"/>
</dbReference>
<dbReference type="Proteomes" id="UP000324897">
    <property type="component" value="Unassembled WGS sequence"/>
</dbReference>
<sequence>MPNLHLLRIGDDDPLVRLSLAVSGSTLSSASPPDAPMRVVPMEPDLFTKLKVPEVVTPRPGRPPRTTISIDSSNNMVGDKLAAANGVGVSKKTMKEVAAEVEHDGRPVIASDGHNRVLLMNDAYKVMVGQPVCPWLDALPGASASRCINGTVVLNVQTFRLTSRLPNARGAFLCTARISWECDDAMASLTLLCAIERLTAAQEKGLSSMYME</sequence>
<organism evidence="2 3">
    <name type="scientific">Eragrostis curvula</name>
    <name type="common">weeping love grass</name>
    <dbReference type="NCBI Taxonomy" id="38414"/>
    <lineage>
        <taxon>Eukaryota</taxon>
        <taxon>Viridiplantae</taxon>
        <taxon>Streptophyta</taxon>
        <taxon>Embryophyta</taxon>
        <taxon>Tracheophyta</taxon>
        <taxon>Spermatophyta</taxon>
        <taxon>Magnoliopsida</taxon>
        <taxon>Liliopsida</taxon>
        <taxon>Poales</taxon>
        <taxon>Poaceae</taxon>
        <taxon>PACMAD clade</taxon>
        <taxon>Chloridoideae</taxon>
        <taxon>Eragrostideae</taxon>
        <taxon>Eragrostidinae</taxon>
        <taxon>Eragrostis</taxon>
    </lineage>
</organism>
<comment type="caution">
    <text evidence="2">The sequence shown here is derived from an EMBL/GenBank/DDBJ whole genome shotgun (WGS) entry which is preliminary data.</text>
</comment>
<evidence type="ECO:0000313" key="3">
    <source>
        <dbReference type="Proteomes" id="UP000324897"/>
    </source>
</evidence>
<dbReference type="InterPro" id="IPR057710">
    <property type="entry name" value="DUF7950"/>
</dbReference>
<dbReference type="PANTHER" id="PTHR33595">
    <property type="entry name" value="VON WILLEBRAND FACTOR A DOMAIN PROTEIN"/>
    <property type="match status" value="1"/>
</dbReference>
<evidence type="ECO:0000313" key="2">
    <source>
        <dbReference type="EMBL" id="TVU00892.1"/>
    </source>
</evidence>
<feature type="non-terminal residue" evidence="2">
    <location>
        <position position="1"/>
    </location>
</feature>
<dbReference type="PANTHER" id="PTHR33595:SF19">
    <property type="entry name" value="IG-LIKE DOMAIN-CONTAINING PROTEIN"/>
    <property type="match status" value="1"/>
</dbReference>
<keyword evidence="3" id="KW-1185">Reference proteome</keyword>
<proteinExistence type="predicted"/>
<dbReference type="AlphaFoldDB" id="A0A5J9SPE8"/>
<gene>
    <name evidence="2" type="ORF">EJB05_53670</name>
</gene>
<protein>
    <recommendedName>
        <fullName evidence="1">DUF7950 domain-containing protein</fullName>
    </recommendedName>
</protein>
<feature type="domain" description="DUF7950" evidence="1">
    <location>
        <begin position="77"/>
        <end position="199"/>
    </location>
</feature>
<evidence type="ECO:0000259" key="1">
    <source>
        <dbReference type="Pfam" id="PF25821"/>
    </source>
</evidence>
<dbReference type="EMBL" id="RWGY01000530">
    <property type="protein sequence ID" value="TVU00892.1"/>
    <property type="molecule type" value="Genomic_DNA"/>
</dbReference>